<dbReference type="PANTHER" id="PTHR30069:SF29">
    <property type="entry name" value="HEMOGLOBIN AND HEMOGLOBIN-HAPTOGLOBIN-BINDING PROTEIN 1-RELATED"/>
    <property type="match status" value="1"/>
</dbReference>
<feature type="signal peptide" evidence="12">
    <location>
        <begin position="1"/>
        <end position="20"/>
    </location>
</feature>
<feature type="domain" description="TonB-dependent receptor plug" evidence="14">
    <location>
        <begin position="120"/>
        <end position="241"/>
    </location>
</feature>
<evidence type="ECO:0000256" key="9">
    <source>
        <dbReference type="ARBA" id="ARBA00023237"/>
    </source>
</evidence>
<comment type="caution">
    <text evidence="15">The sequence shown here is derived from an EMBL/GenBank/DDBJ whole genome shotgun (WGS) entry which is preliminary data.</text>
</comment>
<comment type="subcellular location">
    <subcellularLocation>
        <location evidence="1 10">Cell outer membrane</location>
        <topology evidence="1 10">Multi-pass membrane protein</topology>
    </subcellularLocation>
</comment>
<comment type="similarity">
    <text evidence="10 11">Belongs to the TonB-dependent receptor family.</text>
</comment>
<dbReference type="InterPro" id="IPR039426">
    <property type="entry name" value="TonB-dep_rcpt-like"/>
</dbReference>
<keyword evidence="3 10" id="KW-1134">Transmembrane beta strand</keyword>
<dbReference type="Gene3D" id="2.60.40.1120">
    <property type="entry name" value="Carboxypeptidase-like, regulatory domain"/>
    <property type="match status" value="1"/>
</dbReference>
<evidence type="ECO:0000313" key="15">
    <source>
        <dbReference type="EMBL" id="TCN64690.1"/>
    </source>
</evidence>
<keyword evidence="9 10" id="KW-0998">Cell outer membrane</keyword>
<dbReference type="AlphaFoldDB" id="A0A4V2RNR4"/>
<keyword evidence="16" id="KW-1185">Reference proteome</keyword>
<protein>
    <submittedName>
        <fullName evidence="15">TonB-linked SusC/RagA family outer membrane protein</fullName>
    </submittedName>
</protein>
<name>A0A4V2RNR4_9BACT</name>
<evidence type="ECO:0000256" key="8">
    <source>
        <dbReference type="ARBA" id="ARBA00023170"/>
    </source>
</evidence>
<feature type="domain" description="TonB-dependent receptor-like beta-barrel" evidence="13">
    <location>
        <begin position="466"/>
        <end position="806"/>
    </location>
</feature>
<dbReference type="InterPro" id="IPR012910">
    <property type="entry name" value="Plug_dom"/>
</dbReference>
<dbReference type="RefSeq" id="WP_131839838.1">
    <property type="nucleotide sequence ID" value="NZ_SLWB01000012.1"/>
</dbReference>
<dbReference type="OrthoDB" id="9768177at2"/>
<dbReference type="NCBIfam" id="TIGR04056">
    <property type="entry name" value="OMP_RagA_SusC"/>
    <property type="match status" value="1"/>
</dbReference>
<evidence type="ECO:0000256" key="10">
    <source>
        <dbReference type="PROSITE-ProRule" id="PRU01360"/>
    </source>
</evidence>
<keyword evidence="6 11" id="KW-0798">TonB box</keyword>
<dbReference type="PROSITE" id="PS52016">
    <property type="entry name" value="TONB_DEPENDENT_REC_3"/>
    <property type="match status" value="1"/>
</dbReference>
<dbReference type="InterPro" id="IPR000531">
    <property type="entry name" value="Beta-barrel_TonB"/>
</dbReference>
<dbReference type="InterPro" id="IPR037066">
    <property type="entry name" value="Plug_dom_sf"/>
</dbReference>
<keyword evidence="2 10" id="KW-0813">Transport</keyword>
<dbReference type="Proteomes" id="UP000294830">
    <property type="component" value="Unassembled WGS sequence"/>
</dbReference>
<dbReference type="NCBIfam" id="TIGR04057">
    <property type="entry name" value="SusC_RagA_signa"/>
    <property type="match status" value="1"/>
</dbReference>
<dbReference type="InterPro" id="IPR023996">
    <property type="entry name" value="TonB-dep_OMP_SusC/RagA"/>
</dbReference>
<evidence type="ECO:0000256" key="2">
    <source>
        <dbReference type="ARBA" id="ARBA00022448"/>
    </source>
</evidence>
<dbReference type="Pfam" id="PF07715">
    <property type="entry name" value="Plug"/>
    <property type="match status" value="1"/>
</dbReference>
<dbReference type="Pfam" id="PF13715">
    <property type="entry name" value="CarbopepD_reg_2"/>
    <property type="match status" value="1"/>
</dbReference>
<dbReference type="SUPFAM" id="SSF49464">
    <property type="entry name" value="Carboxypeptidase regulatory domain-like"/>
    <property type="match status" value="1"/>
</dbReference>
<keyword evidence="5 12" id="KW-0732">Signal</keyword>
<evidence type="ECO:0000256" key="5">
    <source>
        <dbReference type="ARBA" id="ARBA00022729"/>
    </source>
</evidence>
<dbReference type="InterPro" id="IPR036942">
    <property type="entry name" value="Beta-barrel_TonB_sf"/>
</dbReference>
<keyword evidence="8" id="KW-0675">Receptor</keyword>
<dbReference type="GO" id="GO:0009279">
    <property type="term" value="C:cell outer membrane"/>
    <property type="evidence" value="ECO:0007669"/>
    <property type="project" value="UniProtKB-SubCell"/>
</dbReference>
<accession>A0A4V2RNR4</accession>
<dbReference type="EMBL" id="SLWB01000012">
    <property type="protein sequence ID" value="TCN64690.1"/>
    <property type="molecule type" value="Genomic_DNA"/>
</dbReference>
<evidence type="ECO:0000259" key="13">
    <source>
        <dbReference type="Pfam" id="PF00593"/>
    </source>
</evidence>
<proteinExistence type="inferred from homology"/>
<dbReference type="InterPro" id="IPR008969">
    <property type="entry name" value="CarboxyPept-like_regulatory"/>
</dbReference>
<dbReference type="GO" id="GO:0044718">
    <property type="term" value="P:siderophore transmembrane transport"/>
    <property type="evidence" value="ECO:0007669"/>
    <property type="project" value="TreeGrafter"/>
</dbReference>
<dbReference type="Gene3D" id="2.40.170.20">
    <property type="entry name" value="TonB-dependent receptor, beta-barrel domain"/>
    <property type="match status" value="1"/>
</dbReference>
<evidence type="ECO:0000313" key="16">
    <source>
        <dbReference type="Proteomes" id="UP000294830"/>
    </source>
</evidence>
<evidence type="ECO:0000256" key="3">
    <source>
        <dbReference type="ARBA" id="ARBA00022452"/>
    </source>
</evidence>
<organism evidence="15 16">
    <name type="scientific">Acetobacteroides hydrogenigenes</name>
    <dbReference type="NCBI Taxonomy" id="979970"/>
    <lineage>
        <taxon>Bacteria</taxon>
        <taxon>Pseudomonadati</taxon>
        <taxon>Bacteroidota</taxon>
        <taxon>Bacteroidia</taxon>
        <taxon>Bacteroidales</taxon>
        <taxon>Rikenellaceae</taxon>
        <taxon>Acetobacteroides</taxon>
    </lineage>
</organism>
<evidence type="ECO:0000256" key="11">
    <source>
        <dbReference type="RuleBase" id="RU003357"/>
    </source>
</evidence>
<evidence type="ECO:0000256" key="6">
    <source>
        <dbReference type="ARBA" id="ARBA00023077"/>
    </source>
</evidence>
<sequence>MRRFLSLLVMVLVCVGATYAQPKQVTGRVFSSEDKSPIPGVSVFVKEASSIGTTTNIDGQFTLKNIPANAKTLVFRFVGFQTQEVNIREGEISVTLVPETQKIDEVVVTAMGMKRDRKALGYAVQDIKAEAITRAGSSAVGTALQGKLAGVEIKPSSGMPGASTNITIRGARSFTGNNAPLYIIDGMPIASNADYSTGNSVTGTDVANRAVDIDPNDIESINVLKGQAAAALYGIRASNGVVIITTKSGKNVKGSKAVITFSTNYSADLISRKPEMQSTWAQGAPAAGGGYSFNPYASTNWGPKIADLPNDKTYGGNVANANNGNNASKYPGKYYVPQLKDAGYEEADRWVTPQVYNNVDDFFKTGYTLNNSFNISQAMEKGNYSFGVSNTTQEGIVPSTSMDRYTAKAAAEIKVANSWKTGFSTNYAQTYIMKAPGANDGLVATVFSAPRNYNLKGIPYASPTDPYYQILYRATNFNNPYWAINNNKFDEKTNRFYGNSFVEYSPNIFGDSDKKLNFKYQLGMDSYSTHFQDINEYKSKNTLGSINNYGITATTYNSLLTVTFDMNITKDIKFNLLLGNEINQENNKTYSESGSNFNFGGWAHINNATIKNTSENQSRSRTVGFFGNLSLSYRDLIYLNATGRQDVVSTMPRGNRTFFYPSVSLGFVLTELEALKGNSILSFAKLRASYAEVGQAGRYYENYYVTPSYSGGFWTGNPIQYPLSGVTAYIPNTTQYDPNLKPQNTVSFEVGADLRFFNNLFGIDYTFSRQDVKDQIFDVPLAGSTGASALTMNGGAIYTNAHEVVVSINPIRQKDLEWSINVNFTKMDNYVKELAEGVESIFLGGFTTPQVRAGVGSKFPVIYGSSFKKDAQGRILVDERATINGVANPYYGFPMQGKPDVIGSAAPDFTLGASTTLRYKRITISSTIDWKKGGQMYHGTNGLLSYTYGLAKSTEDRTSVFVYPGFKADGTPNDIQRGGSTDQAAYYNLYANTLGNIDEAFIFNNSYVKLRELTLSYRLPKIKGIDINVTGFARNILIWTNLPNFDPEATQGNTNMGGAFERFTTPQSMSFGMGLNFVF</sequence>
<dbReference type="SUPFAM" id="SSF56935">
    <property type="entry name" value="Porins"/>
    <property type="match status" value="1"/>
</dbReference>
<dbReference type="GO" id="GO:0015344">
    <property type="term" value="F:siderophore uptake transmembrane transporter activity"/>
    <property type="evidence" value="ECO:0007669"/>
    <property type="project" value="TreeGrafter"/>
</dbReference>
<dbReference type="Gene3D" id="2.170.130.10">
    <property type="entry name" value="TonB-dependent receptor, plug domain"/>
    <property type="match status" value="1"/>
</dbReference>
<feature type="chain" id="PRO_5020635618" evidence="12">
    <location>
        <begin position="21"/>
        <end position="1079"/>
    </location>
</feature>
<evidence type="ECO:0000259" key="14">
    <source>
        <dbReference type="Pfam" id="PF07715"/>
    </source>
</evidence>
<evidence type="ECO:0000256" key="7">
    <source>
        <dbReference type="ARBA" id="ARBA00023136"/>
    </source>
</evidence>
<dbReference type="Pfam" id="PF00593">
    <property type="entry name" value="TonB_dep_Rec_b-barrel"/>
    <property type="match status" value="1"/>
</dbReference>
<dbReference type="InterPro" id="IPR023997">
    <property type="entry name" value="TonB-dep_OMP_SusC/RagA_CS"/>
</dbReference>
<gene>
    <name evidence="15" type="ORF">CLV25_11217</name>
</gene>
<dbReference type="PANTHER" id="PTHR30069">
    <property type="entry name" value="TONB-DEPENDENT OUTER MEMBRANE RECEPTOR"/>
    <property type="match status" value="1"/>
</dbReference>
<evidence type="ECO:0000256" key="12">
    <source>
        <dbReference type="SAM" id="SignalP"/>
    </source>
</evidence>
<keyword evidence="7 10" id="KW-0472">Membrane</keyword>
<evidence type="ECO:0000256" key="4">
    <source>
        <dbReference type="ARBA" id="ARBA00022692"/>
    </source>
</evidence>
<evidence type="ECO:0000256" key="1">
    <source>
        <dbReference type="ARBA" id="ARBA00004571"/>
    </source>
</evidence>
<reference evidence="15 16" key="1">
    <citation type="submission" date="2019-03" db="EMBL/GenBank/DDBJ databases">
        <title>Genomic Encyclopedia of Archaeal and Bacterial Type Strains, Phase II (KMG-II): from individual species to whole genera.</title>
        <authorList>
            <person name="Goeker M."/>
        </authorList>
    </citation>
    <scope>NUCLEOTIDE SEQUENCE [LARGE SCALE GENOMIC DNA]</scope>
    <source>
        <strain evidence="15 16">RL-C</strain>
    </source>
</reference>
<keyword evidence="4 10" id="KW-0812">Transmembrane</keyword>